<dbReference type="GO" id="GO:0004557">
    <property type="term" value="F:alpha-galactosidase activity"/>
    <property type="evidence" value="ECO:0007669"/>
    <property type="project" value="UniProtKB-EC"/>
</dbReference>
<evidence type="ECO:0000256" key="1">
    <source>
        <dbReference type="ARBA" id="ARBA00009743"/>
    </source>
</evidence>
<keyword evidence="5 7" id="KW-0326">Glycosidase</keyword>
<comment type="similarity">
    <text evidence="1">Belongs to the glycosyl hydrolase 27 family.</text>
</comment>
<sequence>MSLGEQGLTLEEQKSHFALWCIMSAPLMLGNDPRNMTAEEKAMITNKECIAVNQDPKEQGKRVIKEDAKEVWVKNLSDGTKAVFVLNRGEETKTLSFGLSQIGIKGKAAVRDLYQKKDLKNFVAADGTINYELKPHACLFLKISSK</sequence>
<dbReference type="InterPro" id="IPR013785">
    <property type="entry name" value="Aldolase_TIM"/>
</dbReference>
<keyword evidence="4" id="KW-1015">Disulfide bond</keyword>
<evidence type="ECO:0000259" key="6">
    <source>
        <dbReference type="Pfam" id="PF17801"/>
    </source>
</evidence>
<comment type="caution">
    <text evidence="7">The sequence shown here is derived from an EMBL/GenBank/DDBJ whole genome shotgun (WGS) entry which is preliminary data.</text>
</comment>
<evidence type="ECO:0000256" key="2">
    <source>
        <dbReference type="ARBA" id="ARBA00022729"/>
    </source>
</evidence>
<dbReference type="EC" id="3.2.1.22" evidence="7"/>
<gene>
    <name evidence="7" type="primary">agaA_19</name>
    <name evidence="7" type="ORF">SDC9_166918</name>
</gene>
<dbReference type="SUPFAM" id="SSF51445">
    <property type="entry name" value="(Trans)glycosidases"/>
    <property type="match status" value="1"/>
</dbReference>
<evidence type="ECO:0000256" key="5">
    <source>
        <dbReference type="ARBA" id="ARBA00023295"/>
    </source>
</evidence>
<dbReference type="SUPFAM" id="SSF51011">
    <property type="entry name" value="Glycosyl hydrolase domain"/>
    <property type="match status" value="1"/>
</dbReference>
<dbReference type="PANTHER" id="PTHR11452:SF33">
    <property type="entry name" value="ALPHA-GALACTOSIDASE 2"/>
    <property type="match status" value="1"/>
</dbReference>
<dbReference type="GO" id="GO:0005975">
    <property type="term" value="P:carbohydrate metabolic process"/>
    <property type="evidence" value="ECO:0007669"/>
    <property type="project" value="InterPro"/>
</dbReference>
<dbReference type="EMBL" id="VSSQ01067123">
    <property type="protein sequence ID" value="MPN19547.1"/>
    <property type="molecule type" value="Genomic_DNA"/>
</dbReference>
<proteinExistence type="inferred from homology"/>
<evidence type="ECO:0000256" key="4">
    <source>
        <dbReference type="ARBA" id="ARBA00023157"/>
    </source>
</evidence>
<dbReference type="Pfam" id="PF16499">
    <property type="entry name" value="Melibiase_2"/>
    <property type="match status" value="1"/>
</dbReference>
<accession>A0A645FYC3</accession>
<dbReference type="Pfam" id="PF17801">
    <property type="entry name" value="Melibiase_C"/>
    <property type="match status" value="1"/>
</dbReference>
<evidence type="ECO:0000256" key="3">
    <source>
        <dbReference type="ARBA" id="ARBA00022801"/>
    </source>
</evidence>
<dbReference type="FunFam" id="2.60.40.1180:FF:000008">
    <property type="entry name" value="Alpha-galactosidase"/>
    <property type="match status" value="1"/>
</dbReference>
<evidence type="ECO:0000313" key="7">
    <source>
        <dbReference type="EMBL" id="MPN19547.1"/>
    </source>
</evidence>
<dbReference type="InterPro" id="IPR002241">
    <property type="entry name" value="Glyco_hydro_27"/>
</dbReference>
<dbReference type="InterPro" id="IPR013780">
    <property type="entry name" value="Glyco_hydro_b"/>
</dbReference>
<feature type="domain" description="Alpha galactosidase C-terminal" evidence="6">
    <location>
        <begin position="67"/>
        <end position="143"/>
    </location>
</feature>
<dbReference type="InterPro" id="IPR041233">
    <property type="entry name" value="Melibiase_C"/>
</dbReference>
<dbReference type="Gene3D" id="3.20.20.70">
    <property type="entry name" value="Aldolase class I"/>
    <property type="match status" value="1"/>
</dbReference>
<dbReference type="InterPro" id="IPR017853">
    <property type="entry name" value="GH"/>
</dbReference>
<keyword evidence="3 7" id="KW-0378">Hydrolase</keyword>
<reference evidence="7" key="1">
    <citation type="submission" date="2019-08" db="EMBL/GenBank/DDBJ databases">
        <authorList>
            <person name="Kucharzyk K."/>
            <person name="Murdoch R.W."/>
            <person name="Higgins S."/>
            <person name="Loffler F."/>
        </authorList>
    </citation>
    <scope>NUCLEOTIDE SEQUENCE</scope>
</reference>
<organism evidence="7">
    <name type="scientific">bioreactor metagenome</name>
    <dbReference type="NCBI Taxonomy" id="1076179"/>
    <lineage>
        <taxon>unclassified sequences</taxon>
        <taxon>metagenomes</taxon>
        <taxon>ecological metagenomes</taxon>
    </lineage>
</organism>
<dbReference type="PANTHER" id="PTHR11452">
    <property type="entry name" value="ALPHA-GALACTOSIDASE/ALPHA-N-ACETYLGALACTOSAMINIDASE"/>
    <property type="match status" value="1"/>
</dbReference>
<keyword evidence="2" id="KW-0732">Signal</keyword>
<dbReference type="Gene3D" id="2.60.40.1180">
    <property type="entry name" value="Golgi alpha-mannosidase II"/>
    <property type="match status" value="1"/>
</dbReference>
<name>A0A645FYC3_9ZZZZ</name>
<dbReference type="AlphaFoldDB" id="A0A645FYC3"/>
<protein>
    <submittedName>
        <fullName evidence="7">Alpha-galactosidase A</fullName>
        <ecNumber evidence="7">3.2.1.22</ecNumber>
    </submittedName>
</protein>